<dbReference type="GO" id="GO:0006308">
    <property type="term" value="P:DNA catabolic process"/>
    <property type="evidence" value="ECO:0007669"/>
    <property type="project" value="InterPro"/>
</dbReference>
<dbReference type="Proteomes" id="UP000050874">
    <property type="component" value="Unassembled WGS sequence"/>
</dbReference>
<dbReference type="AlphaFoldDB" id="A0A0R2PGF9"/>
<gene>
    <name evidence="2" type="ORF">ABR63_03275</name>
</gene>
<evidence type="ECO:0000313" key="2">
    <source>
        <dbReference type="EMBL" id="KRO37064.1"/>
    </source>
</evidence>
<evidence type="ECO:0000313" key="3">
    <source>
        <dbReference type="Proteomes" id="UP000050874"/>
    </source>
</evidence>
<protein>
    <recommendedName>
        <fullName evidence="1">Exonuclease VII large subunit C-terminal domain-containing protein</fullName>
    </recommendedName>
</protein>
<evidence type="ECO:0000259" key="1">
    <source>
        <dbReference type="Pfam" id="PF02601"/>
    </source>
</evidence>
<feature type="domain" description="Exonuclease VII large subunit C-terminal" evidence="1">
    <location>
        <begin position="4"/>
        <end position="97"/>
    </location>
</feature>
<dbReference type="InterPro" id="IPR003753">
    <property type="entry name" value="Exonuc_VII_L"/>
</dbReference>
<sequence length="104" mass="11284">MTSSALHQSNAMRTVEKFQGILNAHLQNIQHHINNALVKKMFAIKNLSTNLTAVSPLAVLDRGYAIVTDASGKALTSSDHIKVGDTIYARLAKGKIISNVTKKE</sequence>
<dbReference type="EMBL" id="LIAV01000461">
    <property type="protein sequence ID" value="KRO37064.1"/>
    <property type="molecule type" value="Genomic_DNA"/>
</dbReference>
<dbReference type="GO" id="GO:0009318">
    <property type="term" value="C:exodeoxyribonuclease VII complex"/>
    <property type="evidence" value="ECO:0007669"/>
    <property type="project" value="InterPro"/>
</dbReference>
<accession>A0A0R2PGF9</accession>
<proteinExistence type="predicted"/>
<dbReference type="Pfam" id="PF02601">
    <property type="entry name" value="Exonuc_VII_L"/>
    <property type="match status" value="1"/>
</dbReference>
<organism evidence="2 3">
    <name type="scientific">SAR86 cluster bacterium BACL1 MAG-120920-bin57</name>
    <dbReference type="NCBI Taxonomy" id="1655571"/>
    <lineage>
        <taxon>Bacteria</taxon>
        <taxon>Pseudomonadati</taxon>
        <taxon>Pseudomonadota</taxon>
        <taxon>Gammaproteobacteria</taxon>
        <taxon>SAR86 cluster</taxon>
    </lineage>
</organism>
<dbReference type="InterPro" id="IPR020579">
    <property type="entry name" value="Exonuc_VII_lsu_C"/>
</dbReference>
<comment type="caution">
    <text evidence="2">The sequence shown here is derived from an EMBL/GenBank/DDBJ whole genome shotgun (WGS) entry which is preliminary data.</text>
</comment>
<name>A0A0R2PGF9_9GAMM</name>
<dbReference type="GO" id="GO:0008855">
    <property type="term" value="F:exodeoxyribonuclease VII activity"/>
    <property type="evidence" value="ECO:0007669"/>
    <property type="project" value="InterPro"/>
</dbReference>
<reference evidence="3" key="1">
    <citation type="submission" date="2015-10" db="EMBL/GenBank/DDBJ databases">
        <title>Metagenome-Assembled Genomes uncover a global brackish microbiome.</title>
        <authorList>
            <person name="Hugerth L.W."/>
            <person name="Larsson J."/>
            <person name="Alneberg J."/>
            <person name="Lindh M.V."/>
            <person name="Legrand C."/>
            <person name="Pinhassi J."/>
            <person name="Andersson A."/>
        </authorList>
    </citation>
    <scope>NUCLEOTIDE SEQUENCE [LARGE SCALE GENOMIC DNA]</scope>
</reference>
<dbReference type="PANTHER" id="PTHR30008:SF0">
    <property type="entry name" value="EXODEOXYRIBONUCLEASE 7 LARGE SUBUNIT"/>
    <property type="match status" value="1"/>
</dbReference>
<dbReference type="PANTHER" id="PTHR30008">
    <property type="entry name" value="EXODEOXYRIBONUCLEASE 7 LARGE SUBUNIT"/>
    <property type="match status" value="1"/>
</dbReference>